<feature type="binding site" evidence="15">
    <location>
        <position position="675"/>
    </location>
    <ligand>
        <name>L-glutamate</name>
        <dbReference type="ChEBI" id="CHEBI:29985"/>
    </ligand>
</feature>
<keyword evidence="5 18" id="KW-1133">Transmembrane helix</keyword>
<reference evidence="20" key="1">
    <citation type="submission" date="2020-03" db="EMBL/GenBank/DDBJ databases">
        <title>Melopsittacus undulatus (budgerigar) genome, bMelUnd1, maternal haplotype with Z.</title>
        <authorList>
            <person name="Gedman G."/>
            <person name="Mountcastle J."/>
            <person name="Haase B."/>
            <person name="Formenti G."/>
            <person name="Wright T."/>
            <person name="Apodaca J."/>
            <person name="Pelan S."/>
            <person name="Chow W."/>
            <person name="Rhie A."/>
            <person name="Howe K."/>
            <person name="Fedrigo O."/>
            <person name="Jarvis E.D."/>
        </authorList>
    </citation>
    <scope>NUCLEOTIDE SEQUENCE [LARGE SCALE GENOMIC DNA]</scope>
</reference>
<dbReference type="FunFam" id="3.40.190.10:FF:000210">
    <property type="entry name" value="Glutamate receptor ionotropic, kainate 1"/>
    <property type="match status" value="1"/>
</dbReference>
<dbReference type="FunFam" id="1.10.287.70:FF:000010">
    <property type="entry name" value="Putative glutamate receptor ionotropic kainate 1"/>
    <property type="match status" value="1"/>
</dbReference>
<evidence type="ECO:0000256" key="4">
    <source>
        <dbReference type="ARBA" id="ARBA00022729"/>
    </source>
</evidence>
<keyword evidence="13 18" id="KW-0407">Ion channel</keyword>
<comment type="function">
    <text evidence="18">Receptor for glutamate that functions as a ligand-gated ion channel in the central nervous system and plays an important role in excitatory synaptic transmission. L-glutamate acts as an excitatory neurotransmitter at many synapses in the central nervous system.</text>
</comment>
<dbReference type="InterPro" id="IPR001828">
    <property type="entry name" value="ANF_lig-bd_rcpt"/>
</dbReference>
<reference evidence="20" key="2">
    <citation type="submission" date="2025-08" db="UniProtKB">
        <authorList>
            <consortium name="Ensembl"/>
        </authorList>
    </citation>
    <scope>IDENTIFICATION</scope>
</reference>
<dbReference type="GO" id="GO:0038023">
    <property type="term" value="F:signaling receptor activity"/>
    <property type="evidence" value="ECO:0007669"/>
    <property type="project" value="InterPro"/>
</dbReference>
<evidence type="ECO:0000313" key="20">
    <source>
        <dbReference type="Ensembl" id="ENSMUNP00000024003.1"/>
    </source>
</evidence>
<feature type="binding site" evidence="15">
    <location>
        <position position="627"/>
    </location>
    <ligand>
        <name>L-glutamate</name>
        <dbReference type="ChEBI" id="CHEBI:29985"/>
    </ligand>
</feature>
<dbReference type="SMART" id="SM00079">
    <property type="entry name" value="PBPe"/>
    <property type="match status" value="1"/>
</dbReference>
<accession>A0A8V5GN16</accession>
<feature type="transmembrane region" description="Helical" evidence="18">
    <location>
        <begin position="498"/>
        <end position="517"/>
    </location>
</feature>
<dbReference type="SUPFAM" id="SSF53822">
    <property type="entry name" value="Periplasmic binding protein-like I"/>
    <property type="match status" value="1"/>
</dbReference>
<dbReference type="Pfam" id="PF01094">
    <property type="entry name" value="ANF_receptor"/>
    <property type="match status" value="1"/>
</dbReference>
<evidence type="ECO:0000256" key="18">
    <source>
        <dbReference type="RuleBase" id="RU367118"/>
    </source>
</evidence>
<dbReference type="Ensembl" id="ENSMUNT00000030939.1">
    <property type="protein sequence ID" value="ENSMUNP00000024003.1"/>
    <property type="gene ID" value="ENSMUNG00000018952.1"/>
</dbReference>
<feature type="transmembrane region" description="Helical" evidence="18">
    <location>
        <begin position="577"/>
        <end position="598"/>
    </location>
</feature>
<evidence type="ECO:0000313" key="21">
    <source>
        <dbReference type="Proteomes" id="UP000694405"/>
    </source>
</evidence>
<keyword evidence="8 18" id="KW-0472">Membrane</keyword>
<evidence type="ECO:0000256" key="9">
    <source>
        <dbReference type="ARBA" id="ARBA00023170"/>
    </source>
</evidence>
<feature type="compositionally biased region" description="Pro residues" evidence="19">
    <location>
        <begin position="884"/>
        <end position="905"/>
    </location>
</feature>
<evidence type="ECO:0000256" key="12">
    <source>
        <dbReference type="ARBA" id="ARBA00023286"/>
    </source>
</evidence>
<feature type="disulfide bond" evidence="17">
    <location>
        <begin position="687"/>
        <end position="741"/>
    </location>
</feature>
<evidence type="ECO:0000256" key="14">
    <source>
        <dbReference type="ARBA" id="ARBA00034104"/>
    </source>
</evidence>
<dbReference type="Gene3D" id="3.40.50.2300">
    <property type="match status" value="2"/>
</dbReference>
<gene>
    <name evidence="20" type="primary">LOC117437707</name>
</gene>
<keyword evidence="11 18" id="KW-0628">Postsynaptic cell membrane</keyword>
<evidence type="ECO:0000256" key="17">
    <source>
        <dbReference type="PIRSR" id="PIRSR601508-3"/>
    </source>
</evidence>
<feature type="binding site" evidence="15">
    <location>
        <position position="626"/>
    </location>
    <ligand>
        <name>L-glutamate</name>
        <dbReference type="ChEBI" id="CHEBI:29985"/>
    </ligand>
</feature>
<evidence type="ECO:0000256" key="8">
    <source>
        <dbReference type="ARBA" id="ARBA00023136"/>
    </source>
</evidence>
<evidence type="ECO:0000256" key="3">
    <source>
        <dbReference type="ARBA" id="ARBA00022692"/>
    </source>
</evidence>
<evidence type="ECO:0000256" key="19">
    <source>
        <dbReference type="SAM" id="MobiDB-lite"/>
    </source>
</evidence>
<keyword evidence="1 18" id="KW-0813">Transport</keyword>
<keyword evidence="9 18" id="KW-0675">Receptor</keyword>
<keyword evidence="12 18" id="KW-1071">Ligand-gated ion channel</keyword>
<keyword evidence="3 18" id="KW-0812">Transmembrane</keyword>
<evidence type="ECO:0000256" key="2">
    <source>
        <dbReference type="ARBA" id="ARBA00022475"/>
    </source>
</evidence>
<dbReference type="InterPro" id="IPR001320">
    <property type="entry name" value="Iontro_rcpt_C"/>
</dbReference>
<dbReference type="SUPFAM" id="SSF53850">
    <property type="entry name" value="Periplasmic binding protein-like II"/>
    <property type="match status" value="1"/>
</dbReference>
<dbReference type="Pfam" id="PF00060">
    <property type="entry name" value="Lig_chan"/>
    <property type="match status" value="1"/>
</dbReference>
<feature type="binding site" evidence="15">
    <location>
        <position position="454"/>
    </location>
    <ligand>
        <name>L-glutamate</name>
        <dbReference type="ChEBI" id="CHEBI:29985"/>
    </ligand>
</feature>
<evidence type="ECO:0000256" key="6">
    <source>
        <dbReference type="ARBA" id="ARBA00023018"/>
    </source>
</evidence>
<protein>
    <recommendedName>
        <fullName evidence="18">Glutamate receptor</fullName>
    </recommendedName>
</protein>
<evidence type="ECO:0000256" key="11">
    <source>
        <dbReference type="ARBA" id="ARBA00023257"/>
    </source>
</evidence>
<organism evidence="20 21">
    <name type="scientific">Melopsittacus undulatus</name>
    <name type="common">Budgerigar</name>
    <name type="synonym">Psittacus undulatus</name>
    <dbReference type="NCBI Taxonomy" id="13146"/>
    <lineage>
        <taxon>Eukaryota</taxon>
        <taxon>Metazoa</taxon>
        <taxon>Chordata</taxon>
        <taxon>Craniata</taxon>
        <taxon>Vertebrata</taxon>
        <taxon>Euteleostomi</taxon>
        <taxon>Archelosauria</taxon>
        <taxon>Archosauria</taxon>
        <taxon>Dinosauria</taxon>
        <taxon>Saurischia</taxon>
        <taxon>Theropoda</taxon>
        <taxon>Coelurosauria</taxon>
        <taxon>Aves</taxon>
        <taxon>Neognathae</taxon>
        <taxon>Neoaves</taxon>
        <taxon>Telluraves</taxon>
        <taxon>Australaves</taxon>
        <taxon>Psittaciformes</taxon>
        <taxon>Psittaculidae</taxon>
        <taxon>Melopsittacus</taxon>
    </lineage>
</organism>
<dbReference type="InterPro" id="IPR019594">
    <property type="entry name" value="Glu/Gly-bd"/>
</dbReference>
<evidence type="ECO:0000256" key="13">
    <source>
        <dbReference type="ARBA" id="ARBA00023303"/>
    </source>
</evidence>
<keyword evidence="4 18" id="KW-0732">Signal</keyword>
<dbReference type="GO" id="GO:0015276">
    <property type="term" value="F:ligand-gated monoatomic ion channel activity"/>
    <property type="evidence" value="ECO:0007669"/>
    <property type="project" value="InterPro"/>
</dbReference>
<dbReference type="InterPro" id="IPR028082">
    <property type="entry name" value="Peripla_BP_I"/>
</dbReference>
<dbReference type="FunFam" id="3.40.190.10:FF:000060">
    <property type="entry name" value="Glutamate receptor ionotropic, kainate 1"/>
    <property type="match status" value="1"/>
</dbReference>
<keyword evidence="2 18" id="KW-1003">Cell membrane</keyword>
<feature type="region of interest" description="Disordered" evidence="19">
    <location>
        <begin position="878"/>
        <end position="921"/>
    </location>
</feature>
<dbReference type="PRINTS" id="PR00177">
    <property type="entry name" value="NMDARECEPTOR"/>
</dbReference>
<feature type="chain" id="PRO_5039968409" description="Glutamate receptor" evidence="18">
    <location>
        <begin position="21"/>
        <end position="921"/>
    </location>
</feature>
<comment type="similarity">
    <text evidence="18">Belongs to the glutamate-gated ion channel (TC 1.A.10.1) family.</text>
</comment>
<feature type="compositionally biased region" description="Basic residues" evidence="19">
    <location>
        <begin position="810"/>
        <end position="821"/>
    </location>
</feature>
<evidence type="ECO:0000256" key="16">
    <source>
        <dbReference type="PIRSR" id="PIRSR601508-2"/>
    </source>
</evidence>
<sequence length="921" mass="100507">MPAPLLLLLLAAAITPPAILDERGVCGGGQRLALALARERLNGGGATAKLELEIHELERDSAYESTGTMCQILPKGVVSVLGPADSPTAAATVSHICGEKEIPHIKVGPEETPRLQYLRFAAVSLYPSNEDVSLALGHILHRFPTRSASLLCAKAECLLRLEVLLGAFPISRESLSVRILEEETDPTPVLKEIRDDRVGTIIIDGSAGVALSVLTKASELGMTSAFYKYILTTMDFPVLRLGSAAPRSVLGFSMFNLSHHFYPEFELSLNLSWRESCGHSPYPGPTLSAALLFDAVHVVVGAVRALNRSQEVGGRALGCTTPGIWAPGTSLMNYLRMVRGGWEGARWVGVWYSNRTLAMNATTLAINASDSLANKTLIITTILVSGPIGVYGVYGAASAPHRVYGVASAPHGGFEGIKLVEDGLYGAPEPNGSWTGMVGELINRKADLAVAAFTITAEREKVIDFSKPFMTLGISILYRVHMGRKPGYFSFLDPFSPAVWFFMLLAYLAVSCVLFLAARLSPYEWYNPHPCLRERRNLLENQYTLGNSLWFPVGGFMQQGSEVLPRALSTRCVSGVWWAFTLIIISSYTANLAAFLTVQRMEAPVESADELADQTNIEYGTIHAGSTMTFFQNSRYQTYQRMWNYMQSKQPSVFVKSTEEGIARVLNSKYAFLLESTMNEYHRRHNCNLTQIGGLLDTKGYGIGMPLGSPFRDEITLAILQLQENNRLEILKRKWWEGGHCPKEEDHRAKGLGMENIGGIFVVLVCGLIVAIFVAVVEFVWSTRRSAESEEISLCNEMLRELRRAVSCRKPSRARRRRRPMGRSGGGMRFSNGKLYSGGGGGVGGVPMGEGGVGGPPQAPPPCTHVRVCPECRRIQALRGGDTPLPPPDPHPPSRSNPPPPPPHPWWCGPGSIDGCHGNQT</sequence>
<dbReference type="Pfam" id="PF10613">
    <property type="entry name" value="Lig_chan-Glu_bd"/>
    <property type="match status" value="1"/>
</dbReference>
<feature type="binding site" evidence="15">
    <location>
        <position position="459"/>
    </location>
    <ligand>
        <name>L-glutamate</name>
        <dbReference type="ChEBI" id="CHEBI:29985"/>
    </ligand>
</feature>
<dbReference type="PANTHER" id="PTHR18966">
    <property type="entry name" value="IONOTROPIC GLUTAMATE RECEPTOR"/>
    <property type="match status" value="1"/>
</dbReference>
<evidence type="ECO:0000256" key="15">
    <source>
        <dbReference type="PIRSR" id="PIRSR601508-1"/>
    </source>
</evidence>
<name>A0A8V5GN16_MELUD</name>
<evidence type="ECO:0000256" key="5">
    <source>
        <dbReference type="ARBA" id="ARBA00022989"/>
    </source>
</evidence>
<evidence type="ECO:0000256" key="10">
    <source>
        <dbReference type="ARBA" id="ARBA00023180"/>
    </source>
</evidence>
<dbReference type="InterPro" id="IPR015683">
    <property type="entry name" value="Ionotropic_Glu_rcpt"/>
</dbReference>
<dbReference type="Gene3D" id="3.40.190.10">
    <property type="entry name" value="Periplasmic binding protein-like II"/>
    <property type="match status" value="3"/>
</dbReference>
<keyword evidence="21" id="KW-1185">Reference proteome</keyword>
<evidence type="ECO:0000256" key="1">
    <source>
        <dbReference type="ARBA" id="ARBA00022448"/>
    </source>
</evidence>
<proteinExistence type="inferred from homology"/>
<keyword evidence="17" id="KW-1015">Disulfide bond</keyword>
<reference evidence="20" key="3">
    <citation type="submission" date="2025-09" db="UniProtKB">
        <authorList>
            <consortium name="Ensembl"/>
        </authorList>
    </citation>
    <scope>IDENTIFICATION</scope>
</reference>
<dbReference type="AlphaFoldDB" id="A0A8V5GN16"/>
<keyword evidence="7 18" id="KW-0406">Ion transport</keyword>
<feature type="site" description="Crucial to convey clamshell closure to channel opening" evidence="16">
    <location>
        <position position="605"/>
    </location>
</feature>
<feature type="transmembrane region" description="Helical" evidence="18">
    <location>
        <begin position="757"/>
        <end position="781"/>
    </location>
</feature>
<keyword evidence="10" id="KW-0325">Glycoprotein</keyword>
<dbReference type="Proteomes" id="UP000694405">
    <property type="component" value="Chromosome 26"/>
</dbReference>
<comment type="subcellular location">
    <subcellularLocation>
        <location evidence="14 18">Postsynaptic cell membrane</location>
        <topology evidence="14 18">Multi-pass membrane protein</topology>
    </subcellularLocation>
</comment>
<feature type="region of interest" description="Disordered" evidence="19">
    <location>
        <begin position="810"/>
        <end position="836"/>
    </location>
</feature>
<feature type="signal peptide" evidence="18">
    <location>
        <begin position="1"/>
        <end position="20"/>
    </location>
</feature>
<dbReference type="GO" id="GO:0045211">
    <property type="term" value="C:postsynaptic membrane"/>
    <property type="evidence" value="ECO:0007669"/>
    <property type="project" value="UniProtKB-SubCell"/>
</dbReference>
<keyword evidence="6 18" id="KW-0770">Synapse</keyword>
<dbReference type="InterPro" id="IPR001508">
    <property type="entry name" value="Iono_Glu_rcpt_met"/>
</dbReference>
<evidence type="ECO:0000256" key="7">
    <source>
        <dbReference type="ARBA" id="ARBA00023065"/>
    </source>
</evidence>